<dbReference type="EMBL" id="NJGU01000001">
    <property type="protein sequence ID" value="OWY30516.1"/>
    <property type="molecule type" value="Genomic_DNA"/>
</dbReference>
<evidence type="ECO:0000313" key="4">
    <source>
        <dbReference type="Proteomes" id="UP000536746"/>
    </source>
</evidence>
<reference evidence="2 3" key="1">
    <citation type="submission" date="2017-06" db="EMBL/GenBank/DDBJ databases">
        <title>Herbaspirillum phytohormonus sp. nov., isolated from the root nodule of Robinia pseudoacacia in lead-zinc mine.</title>
        <authorList>
            <person name="Fan M."/>
            <person name="Lin Y."/>
        </authorList>
    </citation>
    <scope>NUCLEOTIDE SEQUENCE [LARGE SCALE GENOMIC DNA]</scope>
    <source>
        <strain evidence="2 3">HZ10</strain>
    </source>
</reference>
<name>A0A246WVY9_9BURK</name>
<sequence length="115" mass="13172">MTEKLGAERHTPGEWREDLEALDMEIVRYAVICQVRLFDPGVIGHVLNNNALVCGDDHPTAFETLRGLLYLHFEMQKELTDAYGAGNAEQIIQRVREHLLPRIGEQLDTLFRRAD</sequence>
<dbReference type="Proteomes" id="UP000197596">
    <property type="component" value="Unassembled WGS sequence"/>
</dbReference>
<protein>
    <submittedName>
        <fullName evidence="2">Uncharacterized protein</fullName>
    </submittedName>
</protein>
<proteinExistence type="predicted"/>
<dbReference type="AlphaFoldDB" id="A0A246WVY9"/>
<gene>
    <name evidence="2" type="ORF">CEJ42_00020</name>
    <name evidence="1" type="ORF">HNO84_07665</name>
</gene>
<evidence type="ECO:0000313" key="2">
    <source>
        <dbReference type="EMBL" id="OWY30516.1"/>
    </source>
</evidence>
<comment type="caution">
    <text evidence="2">The sequence shown here is derived from an EMBL/GenBank/DDBJ whole genome shotgun (WGS) entry which is preliminary data.</text>
</comment>
<reference evidence="1 4" key="2">
    <citation type="journal article" date="2020" name="Front. Plant Sci.">
        <title>Isolation of Rhizosphere Bacteria That Improve Quality and Water Stress Tolerance in Greenhouse Ornamentals.</title>
        <authorList>
            <person name="Nordstedt N.P."/>
            <person name="Jones M.L."/>
        </authorList>
    </citation>
    <scope>NUCLEOTIDE SEQUENCE [LARGE SCALE GENOMIC DNA]</scope>
    <source>
        <strain evidence="1 4">C6C2</strain>
    </source>
</reference>
<organism evidence="2 3">
    <name type="scientific">Herbaspirillum robiniae</name>
    <dbReference type="NCBI Taxonomy" id="2014887"/>
    <lineage>
        <taxon>Bacteria</taxon>
        <taxon>Pseudomonadati</taxon>
        <taxon>Pseudomonadota</taxon>
        <taxon>Betaproteobacteria</taxon>
        <taxon>Burkholderiales</taxon>
        <taxon>Oxalobacteraceae</taxon>
        <taxon>Herbaspirillum</taxon>
    </lineage>
</organism>
<dbReference type="OrthoDB" id="9181658at2"/>
<dbReference type="Proteomes" id="UP000536746">
    <property type="component" value="Unassembled WGS sequence"/>
</dbReference>
<evidence type="ECO:0000313" key="3">
    <source>
        <dbReference type="Proteomes" id="UP000197596"/>
    </source>
</evidence>
<accession>A0A246WVY9</accession>
<evidence type="ECO:0000313" key="1">
    <source>
        <dbReference type="EMBL" id="NUU01469.1"/>
    </source>
</evidence>
<keyword evidence="4" id="KW-1185">Reference proteome</keyword>
<dbReference type="EMBL" id="JABFMT010000005">
    <property type="protein sequence ID" value="NUU01469.1"/>
    <property type="molecule type" value="Genomic_DNA"/>
</dbReference>
<dbReference type="RefSeq" id="WP_079214844.1">
    <property type="nucleotide sequence ID" value="NZ_CP018845.1"/>
</dbReference>